<dbReference type="GeneID" id="71852461"/>
<dbReference type="EMBL" id="JBHSDJ010000002">
    <property type="protein sequence ID" value="MFC4245648.1"/>
    <property type="molecule type" value="Genomic_DNA"/>
</dbReference>
<dbReference type="AlphaFoldDB" id="A0ABD5NU93"/>
<organism evidence="1 2">
    <name type="scientific">Natribaculum luteum</name>
    <dbReference type="NCBI Taxonomy" id="1586232"/>
    <lineage>
        <taxon>Archaea</taxon>
        <taxon>Methanobacteriati</taxon>
        <taxon>Methanobacteriota</taxon>
        <taxon>Stenosarchaea group</taxon>
        <taxon>Halobacteria</taxon>
        <taxon>Halobacteriales</taxon>
        <taxon>Natrialbaceae</taxon>
        <taxon>Natribaculum</taxon>
    </lineage>
</organism>
<evidence type="ECO:0000313" key="2">
    <source>
        <dbReference type="Proteomes" id="UP001595821"/>
    </source>
</evidence>
<gene>
    <name evidence="1" type="ORF">ACFOZ7_01280</name>
</gene>
<comment type="caution">
    <text evidence="1">The sequence shown here is derived from an EMBL/GenBank/DDBJ whole genome shotgun (WGS) entry which is preliminary data.</text>
</comment>
<dbReference type="Proteomes" id="UP001595821">
    <property type="component" value="Unassembled WGS sequence"/>
</dbReference>
<evidence type="ECO:0008006" key="3">
    <source>
        <dbReference type="Google" id="ProtNLM"/>
    </source>
</evidence>
<dbReference type="RefSeq" id="WP_246971572.1">
    <property type="nucleotide sequence ID" value="NZ_CP095397.1"/>
</dbReference>
<protein>
    <recommendedName>
        <fullName evidence="3">CHAT domain-containing protein</fullName>
    </recommendedName>
</protein>
<name>A0ABD5NU93_9EURY</name>
<proteinExistence type="predicted"/>
<sequence length="693" mass="76206">MAIEFEGTTDPTGLEVYDSIEQRHLHVRTSTPVAPRTGDGERFCFPVDTTCTVETGALVFDQTYSVSLHNDAGRTEANLDVGETARLEDGTQFVGLSGPIRLYCRVEATGTIEVGLNSIRLSFDDVVPIELGARSLHERPVGTITTPADPEAMMEAIAVLSSALKTTTPERTWPTLRGHPPLIELGDEFEAPDAVERPDADVTIRVPPAYQSVFQVAPLAFYLGADVRPGVEPTLETPQFEYPLAGDDRLEDVVAGLLKRFFFLDCLVRTEGLFQYDLHERAVLEDALPFDLAETYAASLPEQLESYLEVPLESIEEYVPRWPLTAHVPAEPDSVELLPFVVNELGVVREPRGSSLDAVSNVTNPGASFVRSASARRSPSIAPSDDERAFVVPDVADESIEHAWFGDHVPQSASKATIEAYQNQLSRDSRSESIEILLVCNDARMLGEHDLLDDAYGKRESLPFDVHSEFGITTDRLAELLTDGGYDFLHYIGHATPDGLRCSDGDLDVRTLESVDVGVFFLNACQSYEQGLALVKRGAFGGVSTLRDVVNEQAVEIGETMARLLNLGFPLRAALEIAREQSALGEEYLIVGDGSTDIAQSEGGAPLLVELERREDDKFDFAVRSYPTKGFKIGTATESTLETITDRHITPNRTPFYCVSEESLQEYLIWTEIPIILDNRIYWNNGVGAVTID</sequence>
<reference evidence="1 2" key="1">
    <citation type="journal article" date="2014" name="Int. J. Syst. Evol. Microbiol.">
        <title>Complete genome sequence of Corynebacterium casei LMG S-19264T (=DSM 44701T), isolated from a smear-ripened cheese.</title>
        <authorList>
            <consortium name="US DOE Joint Genome Institute (JGI-PGF)"/>
            <person name="Walter F."/>
            <person name="Albersmeier A."/>
            <person name="Kalinowski J."/>
            <person name="Ruckert C."/>
        </authorList>
    </citation>
    <scope>NUCLEOTIDE SEQUENCE [LARGE SCALE GENOMIC DNA]</scope>
    <source>
        <strain evidence="1 2">IBRC-M 10912</strain>
    </source>
</reference>
<accession>A0ABD5NU93</accession>
<evidence type="ECO:0000313" key="1">
    <source>
        <dbReference type="EMBL" id="MFC4245648.1"/>
    </source>
</evidence>